<evidence type="ECO:0000313" key="2">
    <source>
        <dbReference type="EMBL" id="CCV09405.1"/>
    </source>
</evidence>
<evidence type="ECO:0008006" key="4">
    <source>
        <dbReference type="Google" id="ProtNLM"/>
    </source>
</evidence>
<keyword evidence="3" id="KW-1185">Reference proteome</keyword>
<dbReference type="STRING" id="1297569.MESS2_p110004"/>
<gene>
    <name evidence="2" type="ORF">MESS2_p110004</name>
</gene>
<name>M5EZR8_9HYPH</name>
<comment type="caution">
    <text evidence="2">The sequence shown here is derived from an EMBL/GenBank/DDBJ whole genome shotgun (WGS) entry which is preliminary data.</text>
</comment>
<keyword evidence="1" id="KW-0175">Coiled coil</keyword>
<proteinExistence type="predicted"/>
<evidence type="ECO:0000313" key="3">
    <source>
        <dbReference type="Proteomes" id="UP000012062"/>
    </source>
</evidence>
<accession>M5EZR8</accession>
<sequence length="463" mass="51879">MRFAIQLMIDGGDAADETQEIISFDRTDGALSIDELGLTLEEAKKALAALQTAITGAQVMHHSRRQRPCPDCCRPRWLKDNRTITVRTCFGKLTLPSPRYRRCRCQAMPGIFAPVVAALPERVTPDLLALEARWASLAAYGVTAALLADVLPIDEAVNASTIRNDAMRVAERLEAELGPEQAMFASGCQAEWNKMPIPGPPVTIGIDGGYVRSWTDRPTNFEVIVGKSVPEEGPVRRFGFVAGHEEKPKRRLHELLVSQGIAMNQEVTFMSDGACNLRDLQCYMRPNAEHVLDYFHIAMRVTVLQQMARGLPPPVSAAAPAAVAVLESVRRYLWHGNVGRALILVEDFTDGFDLITDPSPEVRKLRRYIEEFSRYIDNNADLIPNYAERHRYGEVVSTAFVESTVNQVIAKRFAKKQQMQWTPRGVHLLMQLRTRVLDGTLDNDFKRWCEARQKSEDPLKLAA</sequence>
<feature type="coiled-coil region" evidence="1">
    <location>
        <begin position="33"/>
        <end position="60"/>
    </location>
</feature>
<protein>
    <recommendedName>
        <fullName evidence="4">ISKra4 family transposase</fullName>
    </recommendedName>
</protein>
<dbReference type="eggNOG" id="COG3464">
    <property type="taxonomic scope" value="Bacteria"/>
</dbReference>
<dbReference type="NCBIfam" id="NF033572">
    <property type="entry name" value="transpos_ISKra4"/>
    <property type="match status" value="1"/>
</dbReference>
<organism evidence="2 3">
    <name type="scientific">Mesorhizobium metallidurans STM 2683</name>
    <dbReference type="NCBI Taxonomy" id="1297569"/>
    <lineage>
        <taxon>Bacteria</taxon>
        <taxon>Pseudomonadati</taxon>
        <taxon>Pseudomonadota</taxon>
        <taxon>Alphaproteobacteria</taxon>
        <taxon>Hyphomicrobiales</taxon>
        <taxon>Phyllobacteriaceae</taxon>
        <taxon>Mesorhizobium</taxon>
    </lineage>
</organism>
<dbReference type="EMBL" id="CAUM01000174">
    <property type="protein sequence ID" value="CCV09405.1"/>
    <property type="molecule type" value="Genomic_DNA"/>
</dbReference>
<dbReference type="OrthoDB" id="8089897at2"/>
<dbReference type="Proteomes" id="UP000012062">
    <property type="component" value="Unassembled WGS sequence"/>
</dbReference>
<reference evidence="2 3" key="1">
    <citation type="submission" date="2013-02" db="EMBL/GenBank/DDBJ databases">
        <authorList>
            <person name="Genoscope - CEA"/>
        </authorList>
    </citation>
    <scope>NUCLEOTIDE SEQUENCE [LARGE SCALE GENOMIC DNA]</scope>
    <source>
        <strain evidence="2 3">STM 2683</strain>
    </source>
</reference>
<evidence type="ECO:0000256" key="1">
    <source>
        <dbReference type="SAM" id="Coils"/>
    </source>
</evidence>
<dbReference type="AlphaFoldDB" id="M5EZR8"/>